<accession>A0A8K0TEB8</accession>
<dbReference type="InterPro" id="IPR036291">
    <property type="entry name" value="NAD(P)-bd_dom_sf"/>
</dbReference>
<evidence type="ECO:0000313" key="3">
    <source>
        <dbReference type="Proteomes" id="UP000813385"/>
    </source>
</evidence>
<dbReference type="SUPFAM" id="SSF51735">
    <property type="entry name" value="NAD(P)-binding Rossmann-fold domains"/>
    <property type="match status" value="1"/>
</dbReference>
<dbReference type="PRINTS" id="PR00081">
    <property type="entry name" value="GDHRDH"/>
</dbReference>
<proteinExistence type="predicted"/>
<dbReference type="InterPro" id="IPR002347">
    <property type="entry name" value="SDR_fam"/>
</dbReference>
<keyword evidence="1" id="KW-0560">Oxidoreductase</keyword>
<dbReference type="OrthoDB" id="542013at2759"/>
<gene>
    <name evidence="2" type="ORF">B0T11DRAFT_320706</name>
</gene>
<comment type="caution">
    <text evidence="2">The sequence shown here is derived from an EMBL/GenBank/DDBJ whole genome shotgun (WGS) entry which is preliminary data.</text>
</comment>
<dbReference type="EMBL" id="JAGPXD010000005">
    <property type="protein sequence ID" value="KAH7353804.1"/>
    <property type="molecule type" value="Genomic_DNA"/>
</dbReference>
<sequence>MSLTQGMLEQFHKFPVLLHPGDCTDKVCIVTGSNIGIGLETAKHLVRCSAARVILAVRNTKGGEQAKKEIEAETQRTGVIDVWHLDLASFASVKTFAQKASKKLDRIDFLVENAAVYLDQWTLSEGIETTVTVNVTSTMLLAAMLMPKLVETGRKHGSQPRLVFVGSMLGFTAKGELDKCSSGSSIYEGMNDPKRADMDQRYALSKLVETFAYRKFAENFPVEVTGVTVNLVNPGLCSTGLGRDARSWTKFWVSALRAAVARDAEGGSRTVLHAIVEKGSHGKFLSGCKIKEFWIPEWMTSTEGEELHDKIWRELSTILEETQPGCLKL</sequence>
<evidence type="ECO:0008006" key="4">
    <source>
        <dbReference type="Google" id="ProtNLM"/>
    </source>
</evidence>
<dbReference type="PANTHER" id="PTHR43157:SF31">
    <property type="entry name" value="PHOSPHATIDYLINOSITOL-GLYCAN BIOSYNTHESIS CLASS F PROTEIN"/>
    <property type="match status" value="1"/>
</dbReference>
<reference evidence="2" key="1">
    <citation type="journal article" date="2021" name="Nat. Commun.">
        <title>Genetic determinants of endophytism in the Arabidopsis root mycobiome.</title>
        <authorList>
            <person name="Mesny F."/>
            <person name="Miyauchi S."/>
            <person name="Thiergart T."/>
            <person name="Pickel B."/>
            <person name="Atanasova L."/>
            <person name="Karlsson M."/>
            <person name="Huettel B."/>
            <person name="Barry K.W."/>
            <person name="Haridas S."/>
            <person name="Chen C."/>
            <person name="Bauer D."/>
            <person name="Andreopoulos W."/>
            <person name="Pangilinan J."/>
            <person name="LaButti K."/>
            <person name="Riley R."/>
            <person name="Lipzen A."/>
            <person name="Clum A."/>
            <person name="Drula E."/>
            <person name="Henrissat B."/>
            <person name="Kohler A."/>
            <person name="Grigoriev I.V."/>
            <person name="Martin F.M."/>
            <person name="Hacquard S."/>
        </authorList>
    </citation>
    <scope>NUCLEOTIDE SEQUENCE</scope>
    <source>
        <strain evidence="2">MPI-CAGE-AT-0016</strain>
    </source>
</reference>
<keyword evidence="3" id="KW-1185">Reference proteome</keyword>
<name>A0A8K0TEB8_9PEZI</name>
<dbReference type="Gene3D" id="3.40.50.720">
    <property type="entry name" value="NAD(P)-binding Rossmann-like Domain"/>
    <property type="match status" value="1"/>
</dbReference>
<dbReference type="Proteomes" id="UP000813385">
    <property type="component" value="Unassembled WGS sequence"/>
</dbReference>
<evidence type="ECO:0000256" key="1">
    <source>
        <dbReference type="ARBA" id="ARBA00023002"/>
    </source>
</evidence>
<dbReference type="Pfam" id="PF00106">
    <property type="entry name" value="adh_short"/>
    <property type="match status" value="1"/>
</dbReference>
<dbReference type="AlphaFoldDB" id="A0A8K0TEB8"/>
<dbReference type="GO" id="GO:0016491">
    <property type="term" value="F:oxidoreductase activity"/>
    <property type="evidence" value="ECO:0007669"/>
    <property type="project" value="UniProtKB-KW"/>
</dbReference>
<evidence type="ECO:0000313" key="2">
    <source>
        <dbReference type="EMBL" id="KAH7353804.1"/>
    </source>
</evidence>
<organism evidence="2 3">
    <name type="scientific">Plectosphaerella cucumerina</name>
    <dbReference type="NCBI Taxonomy" id="40658"/>
    <lineage>
        <taxon>Eukaryota</taxon>
        <taxon>Fungi</taxon>
        <taxon>Dikarya</taxon>
        <taxon>Ascomycota</taxon>
        <taxon>Pezizomycotina</taxon>
        <taxon>Sordariomycetes</taxon>
        <taxon>Hypocreomycetidae</taxon>
        <taxon>Glomerellales</taxon>
        <taxon>Plectosphaerellaceae</taxon>
        <taxon>Plectosphaerella</taxon>
    </lineage>
</organism>
<protein>
    <recommendedName>
        <fullName evidence="4">NAD(P)-binding protein</fullName>
    </recommendedName>
</protein>
<dbReference type="PANTHER" id="PTHR43157">
    <property type="entry name" value="PHOSPHATIDYLINOSITOL-GLYCAN BIOSYNTHESIS CLASS F PROTEIN-RELATED"/>
    <property type="match status" value="1"/>
</dbReference>